<evidence type="ECO:0000313" key="3">
    <source>
        <dbReference type="Proteomes" id="UP000188235"/>
    </source>
</evidence>
<proteinExistence type="predicted"/>
<reference evidence="2 3" key="1">
    <citation type="journal article" date="2008" name="Int. J. Syst. Evol. Microbiol.">
        <title>Tessaracoccus flavescens sp. nov., isolated from marine sediment.</title>
        <authorList>
            <person name="Lee D.W."/>
            <person name="Lee S.D."/>
        </authorList>
    </citation>
    <scope>NUCLEOTIDE SEQUENCE [LARGE SCALE GENOMIC DNA]</scope>
    <source>
        <strain evidence="2 3">SST-39T</strain>
    </source>
</reference>
<dbReference type="Proteomes" id="UP000188235">
    <property type="component" value="Chromosome"/>
</dbReference>
<evidence type="ECO:0000313" key="2">
    <source>
        <dbReference type="EMBL" id="AQP50803.1"/>
    </source>
</evidence>
<dbReference type="KEGG" id="tfa:BW733_08165"/>
<dbReference type="STRING" id="399497.BW733_08165"/>
<keyword evidence="1" id="KW-0812">Transmembrane</keyword>
<feature type="transmembrane region" description="Helical" evidence="1">
    <location>
        <begin position="169"/>
        <end position="190"/>
    </location>
</feature>
<accession>A0A1Q2CXI7</accession>
<name>A0A1Q2CXI7_9ACTN</name>
<feature type="transmembrane region" description="Helical" evidence="1">
    <location>
        <begin position="36"/>
        <end position="55"/>
    </location>
</feature>
<evidence type="ECO:0000256" key="1">
    <source>
        <dbReference type="SAM" id="Phobius"/>
    </source>
</evidence>
<organism evidence="2 3">
    <name type="scientific">Tessaracoccus flavescens</name>
    <dbReference type="NCBI Taxonomy" id="399497"/>
    <lineage>
        <taxon>Bacteria</taxon>
        <taxon>Bacillati</taxon>
        <taxon>Actinomycetota</taxon>
        <taxon>Actinomycetes</taxon>
        <taxon>Propionibacteriales</taxon>
        <taxon>Propionibacteriaceae</taxon>
        <taxon>Tessaracoccus</taxon>
    </lineage>
</organism>
<sequence>MNDLHEAVTLPDPAVKRLLHPTDLPEARKLYLRGWWFGRLCSLPIVVALGAVVWALTGNLFAALAAPISTFTVGFAASRWHQARAWDFIPRKRQDSNGADPWQLVAAALDAVALLVTAGAITLTITAAPIPPGIVAYAVGSGLGVAALQMAEIVLAARNRQNRSIASQVILLAAVIAASVLGAVLGGVAWGPGAYALTAAGFVTLLLAYALWSSLFAQRGRQDKER</sequence>
<feature type="transmembrane region" description="Helical" evidence="1">
    <location>
        <begin position="196"/>
        <end position="217"/>
    </location>
</feature>
<feature type="transmembrane region" description="Helical" evidence="1">
    <location>
        <begin position="61"/>
        <end position="81"/>
    </location>
</feature>
<keyword evidence="3" id="KW-1185">Reference proteome</keyword>
<keyword evidence="1" id="KW-1133">Transmembrane helix</keyword>
<dbReference type="AlphaFoldDB" id="A0A1Q2CXI7"/>
<feature type="transmembrane region" description="Helical" evidence="1">
    <location>
        <begin position="102"/>
        <end position="128"/>
    </location>
</feature>
<feature type="transmembrane region" description="Helical" evidence="1">
    <location>
        <begin position="134"/>
        <end position="157"/>
    </location>
</feature>
<gene>
    <name evidence="2" type="ORF">BW733_08165</name>
</gene>
<dbReference type="OrthoDB" id="4932652at2"/>
<keyword evidence="1" id="KW-0472">Membrane</keyword>
<dbReference type="EMBL" id="CP019607">
    <property type="protein sequence ID" value="AQP50803.1"/>
    <property type="molecule type" value="Genomic_DNA"/>
</dbReference>
<protein>
    <submittedName>
        <fullName evidence="2">Uncharacterized protein</fullName>
    </submittedName>
</protein>
<dbReference type="RefSeq" id="WP_077349496.1">
    <property type="nucleotide sequence ID" value="NZ_CP019607.1"/>
</dbReference>